<name>C3ZN94_BRAFL</name>
<dbReference type="SUPFAM" id="SSF49854">
    <property type="entry name" value="Spermadhesin, CUB domain"/>
    <property type="match status" value="1"/>
</dbReference>
<keyword evidence="2" id="KW-1015">Disulfide bond</keyword>
<dbReference type="InParanoid" id="C3ZN94"/>
<evidence type="ECO:0000256" key="3">
    <source>
        <dbReference type="PROSITE-ProRule" id="PRU00059"/>
    </source>
</evidence>
<dbReference type="PANTHER" id="PTHR24251">
    <property type="entry name" value="OVOCHYMASE-RELATED"/>
    <property type="match status" value="1"/>
</dbReference>
<dbReference type="InterPro" id="IPR000859">
    <property type="entry name" value="CUB_dom"/>
</dbReference>
<evidence type="ECO:0000256" key="1">
    <source>
        <dbReference type="ARBA" id="ARBA00022737"/>
    </source>
</evidence>
<reference evidence="5" key="1">
    <citation type="journal article" date="2008" name="Nature">
        <title>The amphioxus genome and the evolution of the chordate karyotype.</title>
        <authorList>
            <consortium name="US DOE Joint Genome Institute (JGI-PGF)"/>
            <person name="Putnam N.H."/>
            <person name="Butts T."/>
            <person name="Ferrier D.E.K."/>
            <person name="Furlong R.F."/>
            <person name="Hellsten U."/>
            <person name="Kawashima T."/>
            <person name="Robinson-Rechavi M."/>
            <person name="Shoguchi E."/>
            <person name="Terry A."/>
            <person name="Yu J.-K."/>
            <person name="Benito-Gutierrez E.L."/>
            <person name="Dubchak I."/>
            <person name="Garcia-Fernandez J."/>
            <person name="Gibson-Brown J.J."/>
            <person name="Grigoriev I.V."/>
            <person name="Horton A.C."/>
            <person name="de Jong P.J."/>
            <person name="Jurka J."/>
            <person name="Kapitonov V.V."/>
            <person name="Kohara Y."/>
            <person name="Kuroki Y."/>
            <person name="Lindquist E."/>
            <person name="Lucas S."/>
            <person name="Osoegawa K."/>
            <person name="Pennacchio L.A."/>
            <person name="Salamov A.A."/>
            <person name="Satou Y."/>
            <person name="Sauka-Spengler T."/>
            <person name="Schmutz J."/>
            <person name="Shin-I T."/>
            <person name="Toyoda A."/>
            <person name="Bronner-Fraser M."/>
            <person name="Fujiyama A."/>
            <person name="Holland L.Z."/>
            <person name="Holland P.W.H."/>
            <person name="Satoh N."/>
            <person name="Rokhsar D.S."/>
        </authorList>
    </citation>
    <scope>NUCLEOTIDE SEQUENCE [LARGE SCALE GENOMIC DNA]</scope>
    <source>
        <strain evidence="5">S238N-H82</strain>
        <tissue evidence="5">Testes</tissue>
    </source>
</reference>
<dbReference type="EMBL" id="GG666649">
    <property type="protein sequence ID" value="EEN46057.1"/>
    <property type="molecule type" value="Genomic_DNA"/>
</dbReference>
<dbReference type="InterPro" id="IPR035914">
    <property type="entry name" value="Sperma_CUB_dom_sf"/>
</dbReference>
<feature type="domain" description="CUB" evidence="4">
    <location>
        <begin position="1"/>
        <end position="114"/>
    </location>
</feature>
<dbReference type="Pfam" id="PF00431">
    <property type="entry name" value="CUB"/>
    <property type="match status" value="1"/>
</dbReference>
<dbReference type="SMART" id="SM00042">
    <property type="entry name" value="CUB"/>
    <property type="match status" value="1"/>
</dbReference>
<proteinExistence type="predicted"/>
<dbReference type="Gene3D" id="2.60.120.290">
    <property type="entry name" value="Spermadhesin, CUB domain"/>
    <property type="match status" value="1"/>
</dbReference>
<evidence type="ECO:0000259" key="4">
    <source>
        <dbReference type="PROSITE" id="PS01180"/>
    </source>
</evidence>
<organism>
    <name type="scientific">Branchiostoma floridae</name>
    <name type="common">Florida lancelet</name>
    <name type="synonym">Amphioxus</name>
    <dbReference type="NCBI Taxonomy" id="7739"/>
    <lineage>
        <taxon>Eukaryota</taxon>
        <taxon>Metazoa</taxon>
        <taxon>Chordata</taxon>
        <taxon>Cephalochordata</taxon>
        <taxon>Leptocardii</taxon>
        <taxon>Amphioxiformes</taxon>
        <taxon>Branchiostomatidae</taxon>
        <taxon>Branchiostoma</taxon>
    </lineage>
</organism>
<keyword evidence="1" id="KW-0677">Repeat</keyword>
<dbReference type="AlphaFoldDB" id="C3ZN94"/>
<feature type="non-terminal residue" evidence="5">
    <location>
        <position position="1"/>
    </location>
</feature>
<protein>
    <recommendedName>
        <fullName evidence="4">CUB domain-containing protein</fullName>
    </recommendedName>
</protein>
<dbReference type="PROSITE" id="PS01180">
    <property type="entry name" value="CUB"/>
    <property type="match status" value="1"/>
</dbReference>
<dbReference type="CDD" id="cd00041">
    <property type="entry name" value="CUB"/>
    <property type="match status" value="1"/>
</dbReference>
<dbReference type="STRING" id="7739.C3ZN94"/>
<comment type="caution">
    <text evidence="3">Lacks conserved residue(s) required for the propagation of feature annotation.</text>
</comment>
<dbReference type="eggNOG" id="KOG3714">
    <property type="taxonomic scope" value="Eukaryota"/>
</dbReference>
<gene>
    <name evidence="5" type="ORF">BRAFLDRAFT_224932</name>
</gene>
<sequence>CMKNITQPTGIITSPGYPDGYSGRHDCGWLVHAKKGFIIELTFEPPFQVGSTSRLFYRVEVYDGSRSTAPPLGRFSGGHPPPRMHTTGSDVYIRFVSTGSTTGLAGFTAKFRWVGEY</sequence>
<evidence type="ECO:0000256" key="2">
    <source>
        <dbReference type="ARBA" id="ARBA00023157"/>
    </source>
</evidence>
<evidence type="ECO:0000313" key="5">
    <source>
        <dbReference type="EMBL" id="EEN46057.1"/>
    </source>
</evidence>
<accession>C3ZN94</accession>